<evidence type="ECO:0000256" key="6">
    <source>
        <dbReference type="ARBA" id="ARBA00022679"/>
    </source>
</evidence>
<proteinExistence type="inferred from homology"/>
<keyword evidence="5 13" id="KW-0963">Cytoplasm</keyword>
<comment type="subcellular location">
    <subcellularLocation>
        <location evidence="1 13">Cytoplasm</location>
    </subcellularLocation>
</comment>
<keyword evidence="6 13" id="KW-0808">Transferase</keyword>
<evidence type="ECO:0000256" key="8">
    <source>
        <dbReference type="ARBA" id="ARBA00022705"/>
    </source>
</evidence>
<dbReference type="GO" id="GO:0008408">
    <property type="term" value="F:3'-5' exonuclease activity"/>
    <property type="evidence" value="ECO:0007669"/>
    <property type="project" value="InterPro"/>
</dbReference>
<dbReference type="InterPro" id="IPR004365">
    <property type="entry name" value="NA-bd_OB_tRNA"/>
</dbReference>
<dbReference type="SUPFAM" id="SSF89550">
    <property type="entry name" value="PHP domain-like"/>
    <property type="match status" value="1"/>
</dbReference>
<dbReference type="CDD" id="cd07434">
    <property type="entry name" value="PHP_PolIIIA_DnaE2"/>
    <property type="match status" value="1"/>
</dbReference>
<dbReference type="InterPro" id="IPR023073">
    <property type="entry name" value="DnaE2"/>
</dbReference>
<dbReference type="InterPro" id="IPR016195">
    <property type="entry name" value="Pol/histidinol_Pase-like"/>
</dbReference>
<dbReference type="Pfam" id="PF17657">
    <property type="entry name" value="DNA_pol3_finger"/>
    <property type="match status" value="1"/>
</dbReference>
<dbReference type="Gene3D" id="1.10.150.870">
    <property type="match status" value="1"/>
</dbReference>
<dbReference type="NCBIfam" id="TIGR00594">
    <property type="entry name" value="polc"/>
    <property type="match status" value="1"/>
</dbReference>
<evidence type="ECO:0000256" key="13">
    <source>
        <dbReference type="HAMAP-Rule" id="MF_01902"/>
    </source>
</evidence>
<dbReference type="SMART" id="SM00481">
    <property type="entry name" value="POLIIIAc"/>
    <property type="match status" value="1"/>
</dbReference>
<keyword evidence="9 13" id="KW-0227">DNA damage</keyword>
<gene>
    <name evidence="13" type="primary">dnaE2</name>
    <name evidence="15" type="ORF">HNR48_001644</name>
</gene>
<keyword evidence="8 13" id="KW-0235">DNA replication</keyword>
<dbReference type="GO" id="GO:0005737">
    <property type="term" value="C:cytoplasm"/>
    <property type="evidence" value="ECO:0007669"/>
    <property type="project" value="UniProtKB-SubCell"/>
</dbReference>
<keyword evidence="11 13" id="KW-0234">DNA repair</keyword>
<keyword evidence="7 13" id="KW-0548">Nucleotidyltransferase</keyword>
<protein>
    <recommendedName>
        <fullName evidence="4 13">Error-prone DNA polymerase</fullName>
        <ecNumber evidence="3 13">2.7.7.7</ecNumber>
    </recommendedName>
</protein>
<evidence type="ECO:0000256" key="2">
    <source>
        <dbReference type="ARBA" id="ARBA00007391"/>
    </source>
</evidence>
<dbReference type="PANTHER" id="PTHR32294:SF4">
    <property type="entry name" value="ERROR-PRONE DNA POLYMERASE"/>
    <property type="match status" value="1"/>
</dbReference>
<comment type="function">
    <text evidence="13">DNA polymerase involved in damage-induced mutagenesis and translesion synthesis (TLS). It is not the major replicative DNA polymerase.</text>
</comment>
<dbReference type="Pfam" id="PF02811">
    <property type="entry name" value="PHP"/>
    <property type="match status" value="1"/>
</dbReference>
<dbReference type="InParanoid" id="A0A7X0JTY9"/>
<sequence>MTYAELMCQSNFSFLEGASHPEELVRRAAFLNYEAIAITDECSLAGVVRAHHCIQQEKLKLNLIIGSFFRYQEELEFVLLCPNQAAYSELCRLITHARRRAGKGEYQLDPWDLRSLQHCFVLWLPLPVNHKRHNTLDRQHEKYNQHWGKWLKQTQGERLWLAYRRRLLGGEHHILTYWNDLSEELGIHRCACGGALMHSPERQALQHIVSAIKVGEPVADLGRRLSSNREACLRSVDKLHQLFPASDLMNSLSIARRCQFSLRKLKYQNPSELVPKGLSAITYLRQLVQAGCEKRFPEGTPKDIQSIIEKELCLIEEQAYEYFFLTIYDIVQFAQKQKILYQGRGSAANSIVCYCLEITAVNPAKISVLFERFISKERDEPPDIDVDFESQRREEVIQYIYSKYGRERAALAATVITYRLKSALREVGKALGFAESRMDYFIKNINRRDGTPWPEQLQDLGLDLHSKRSQQLMKYVEELRGFPRHLSQHVGGFVIAAGPLHHLVPVENAAMDERTVIQWDKDDLESLGLLKVDVLSLGMLSAIRRSFDLIEQRYQHRYSIAEIGQMQEDPQVYELIQRADTVGVFQIESRAQMSMLPRLKPRCYYDLVVQIAIVRPGPIQGDMVHPYLKRRNGEEEADYPSEALRSVLERTYGVPIFQEQVIQVAMVAAGFSGGEADQLRRAMASWKKTGQLHGFRQKLIDGMNERGYDSEYAERIFQQILGFGEYGFPESHSASFAILAYTSAWLKYYFPAEFCCALLNSQPMGFYSPAQLIQDARRHGVKVLPVCVQVSHWEHSMEGDALRLGLKQVKGLNQEAAARIEQYRPNCMQDLQKLSLNRHAIEALASANALRNFSKHRFQARWDNAIGHTEDSLVAEVNEHHQLNFQPSAEENLLEDYRSMGLSLEQHPITLLRQRGFFQNYPNAQSLSNCRNGQIVQTIGLVTSRQSPGTASGVTFVTLEDEFGQMNIIVWAATARAQKKPFLQAKILEVKGIVEQAAGVTHIVAGKLLDHTDLLGRLRSKSRDFH</sequence>
<evidence type="ECO:0000256" key="5">
    <source>
        <dbReference type="ARBA" id="ARBA00022490"/>
    </source>
</evidence>
<evidence type="ECO:0000256" key="9">
    <source>
        <dbReference type="ARBA" id="ARBA00022763"/>
    </source>
</evidence>
<dbReference type="Pfam" id="PF14579">
    <property type="entry name" value="HHH_6"/>
    <property type="match status" value="1"/>
</dbReference>
<dbReference type="Gene3D" id="3.20.20.140">
    <property type="entry name" value="Metal-dependent hydrolases"/>
    <property type="match status" value="1"/>
</dbReference>
<evidence type="ECO:0000259" key="14">
    <source>
        <dbReference type="SMART" id="SM00481"/>
    </source>
</evidence>
<dbReference type="InterPro" id="IPR004805">
    <property type="entry name" value="DnaE2/DnaE/PolC"/>
</dbReference>
<dbReference type="Proteomes" id="UP000528457">
    <property type="component" value="Unassembled WGS sequence"/>
</dbReference>
<dbReference type="GO" id="GO:0006260">
    <property type="term" value="P:DNA replication"/>
    <property type="evidence" value="ECO:0007669"/>
    <property type="project" value="UniProtKB-KW"/>
</dbReference>
<feature type="domain" description="Polymerase/histidinol phosphatase N-terminal" evidence="14">
    <location>
        <begin position="4"/>
        <end position="73"/>
    </location>
</feature>
<dbReference type="HAMAP" id="MF_01902">
    <property type="entry name" value="DNApol_error_prone"/>
    <property type="match status" value="1"/>
</dbReference>
<evidence type="ECO:0000256" key="10">
    <source>
        <dbReference type="ARBA" id="ARBA00022932"/>
    </source>
</evidence>
<dbReference type="InterPro" id="IPR011708">
    <property type="entry name" value="DNA_pol3_alpha_NTPase_dom"/>
</dbReference>
<dbReference type="EC" id="2.7.7.7" evidence="3 13"/>
<evidence type="ECO:0000256" key="4">
    <source>
        <dbReference type="ARBA" id="ARBA00017273"/>
    </source>
</evidence>
<dbReference type="GO" id="GO:0003887">
    <property type="term" value="F:DNA-directed DNA polymerase activity"/>
    <property type="evidence" value="ECO:0007669"/>
    <property type="project" value="UniProtKB-UniRule"/>
</dbReference>
<evidence type="ECO:0000256" key="11">
    <source>
        <dbReference type="ARBA" id="ARBA00023204"/>
    </source>
</evidence>
<dbReference type="NCBIfam" id="NF004225">
    <property type="entry name" value="PRK05672.1"/>
    <property type="match status" value="1"/>
</dbReference>
<dbReference type="RefSeq" id="WP_166848692.1">
    <property type="nucleotide sequence ID" value="NZ_JAAONY010000001.1"/>
</dbReference>
<evidence type="ECO:0000256" key="12">
    <source>
        <dbReference type="ARBA" id="ARBA00049244"/>
    </source>
</evidence>
<evidence type="ECO:0000256" key="3">
    <source>
        <dbReference type="ARBA" id="ARBA00012417"/>
    </source>
</evidence>
<evidence type="ECO:0000256" key="1">
    <source>
        <dbReference type="ARBA" id="ARBA00004496"/>
    </source>
</evidence>
<comment type="caution">
    <text evidence="15">The sequence shown here is derived from an EMBL/GenBank/DDBJ whole genome shotgun (WGS) entry which is preliminary data.</text>
</comment>
<organism evidence="15 16">
    <name type="scientific">Pseudoteredinibacter isoporae</name>
    <dbReference type="NCBI Taxonomy" id="570281"/>
    <lineage>
        <taxon>Bacteria</taxon>
        <taxon>Pseudomonadati</taxon>
        <taxon>Pseudomonadota</taxon>
        <taxon>Gammaproteobacteria</taxon>
        <taxon>Cellvibrionales</taxon>
        <taxon>Cellvibrionaceae</taxon>
        <taxon>Pseudoteredinibacter</taxon>
    </lineage>
</organism>
<dbReference type="Pfam" id="PF01336">
    <property type="entry name" value="tRNA_anti-codon"/>
    <property type="match status" value="1"/>
</dbReference>
<dbReference type="InterPro" id="IPR004013">
    <property type="entry name" value="PHP_dom"/>
</dbReference>
<evidence type="ECO:0000313" key="16">
    <source>
        <dbReference type="Proteomes" id="UP000528457"/>
    </source>
</evidence>
<evidence type="ECO:0000313" key="15">
    <source>
        <dbReference type="EMBL" id="MBB6521366.1"/>
    </source>
</evidence>
<dbReference type="Pfam" id="PF07733">
    <property type="entry name" value="DNA_pol3_alpha"/>
    <property type="match status" value="1"/>
</dbReference>
<dbReference type="EMBL" id="JACHHT010000001">
    <property type="protein sequence ID" value="MBB6521366.1"/>
    <property type="molecule type" value="Genomic_DNA"/>
</dbReference>
<evidence type="ECO:0000256" key="7">
    <source>
        <dbReference type="ARBA" id="ARBA00022695"/>
    </source>
</evidence>
<dbReference type="PANTHER" id="PTHR32294">
    <property type="entry name" value="DNA POLYMERASE III SUBUNIT ALPHA"/>
    <property type="match status" value="1"/>
</dbReference>
<dbReference type="GO" id="GO:0003676">
    <property type="term" value="F:nucleic acid binding"/>
    <property type="evidence" value="ECO:0007669"/>
    <property type="project" value="InterPro"/>
</dbReference>
<reference evidence="15 16" key="1">
    <citation type="submission" date="2020-08" db="EMBL/GenBank/DDBJ databases">
        <title>Genomic Encyclopedia of Type Strains, Phase IV (KMG-IV): sequencing the most valuable type-strain genomes for metagenomic binning, comparative biology and taxonomic classification.</title>
        <authorList>
            <person name="Goeker M."/>
        </authorList>
    </citation>
    <scope>NUCLEOTIDE SEQUENCE [LARGE SCALE GENOMIC DNA]</scope>
    <source>
        <strain evidence="15 16">DSM 22368</strain>
    </source>
</reference>
<accession>A0A7X0JTY9</accession>
<dbReference type="GO" id="GO:0006281">
    <property type="term" value="P:DNA repair"/>
    <property type="evidence" value="ECO:0007669"/>
    <property type="project" value="UniProtKB-UniRule"/>
</dbReference>
<keyword evidence="16" id="KW-1185">Reference proteome</keyword>
<dbReference type="CDD" id="cd04485">
    <property type="entry name" value="DnaE_OBF"/>
    <property type="match status" value="1"/>
</dbReference>
<name>A0A7X0JTY9_9GAMM</name>
<dbReference type="InterPro" id="IPR029460">
    <property type="entry name" value="DNAPol_HHH"/>
</dbReference>
<comment type="catalytic activity">
    <reaction evidence="12 13">
        <text>DNA(n) + a 2'-deoxyribonucleoside 5'-triphosphate = DNA(n+1) + diphosphate</text>
        <dbReference type="Rhea" id="RHEA:22508"/>
        <dbReference type="Rhea" id="RHEA-COMP:17339"/>
        <dbReference type="Rhea" id="RHEA-COMP:17340"/>
        <dbReference type="ChEBI" id="CHEBI:33019"/>
        <dbReference type="ChEBI" id="CHEBI:61560"/>
        <dbReference type="ChEBI" id="CHEBI:173112"/>
        <dbReference type="EC" id="2.7.7.7"/>
    </reaction>
</comment>
<dbReference type="AlphaFoldDB" id="A0A7X0JTY9"/>
<dbReference type="InterPro" id="IPR003141">
    <property type="entry name" value="Pol/His_phosphatase_N"/>
</dbReference>
<keyword evidence="10 13" id="KW-0239">DNA-directed DNA polymerase</keyword>
<comment type="similarity">
    <text evidence="2 13">Belongs to the DNA polymerase type-C family. DnaE2 subfamily.</text>
</comment>
<dbReference type="InterPro" id="IPR040982">
    <property type="entry name" value="DNA_pol3_finger"/>
</dbReference>